<keyword evidence="2" id="KW-0812">Transmembrane</keyword>
<keyword evidence="2" id="KW-1133">Transmembrane helix</keyword>
<feature type="compositionally biased region" description="Pro residues" evidence="1">
    <location>
        <begin position="83"/>
        <end position="94"/>
    </location>
</feature>
<keyword evidence="2" id="KW-0472">Membrane</keyword>
<evidence type="ECO:0000256" key="2">
    <source>
        <dbReference type="SAM" id="Phobius"/>
    </source>
</evidence>
<evidence type="ECO:0000256" key="1">
    <source>
        <dbReference type="SAM" id="MobiDB-lite"/>
    </source>
</evidence>
<feature type="region of interest" description="Disordered" evidence="1">
    <location>
        <begin position="270"/>
        <end position="293"/>
    </location>
</feature>
<evidence type="ECO:0000313" key="3">
    <source>
        <dbReference type="EMBL" id="XCM36107.1"/>
    </source>
</evidence>
<protein>
    <submittedName>
        <fullName evidence="3">Uncharacterized protein</fullName>
    </submittedName>
</protein>
<organism evidence="3">
    <name type="scientific">Planktothricoides raciborskii GIHE-MW2</name>
    <dbReference type="NCBI Taxonomy" id="2792601"/>
    <lineage>
        <taxon>Bacteria</taxon>
        <taxon>Bacillati</taxon>
        <taxon>Cyanobacteriota</taxon>
        <taxon>Cyanophyceae</taxon>
        <taxon>Oscillatoriophycideae</taxon>
        <taxon>Oscillatoriales</taxon>
        <taxon>Oscillatoriaceae</taxon>
        <taxon>Planktothricoides</taxon>
    </lineage>
</organism>
<dbReference type="EMBL" id="CP159837">
    <property type="protein sequence ID" value="XCM36107.1"/>
    <property type="molecule type" value="Genomic_DNA"/>
</dbReference>
<feature type="compositionally biased region" description="Polar residues" evidence="1">
    <location>
        <begin position="55"/>
        <end position="73"/>
    </location>
</feature>
<accession>A0AAU8JBD1</accession>
<sequence length="293" mass="32803">MLEVLIWSLFVGTLGIDGVLVSAWLRWQQTVVTTEEEEEEEILSNHEFKDRLTGESFSGGTVGRSPQTLNGLASSAVPHPGSTVPPKPVPPATPLPNRKNMAAIKTQPQKADLPQEQTAVIYEPTNLANLEPDILSQCPPVVNGFDYAEIREKPMYFTDASTTEWEYKIVRAHYDLFGNANEFVKLCEEEAQAGWILLEKLDDRRVRFKRSVAMREQFDGSQLSFDPYRCYYGPSNQWTHFVGAIAAMTVMVLPAYLGYILVSQTTQEAPKQNSQTQAPVELINPDFAPPQIP</sequence>
<name>A0AAU8JBD1_9CYAN</name>
<gene>
    <name evidence="3" type="ORF">ABWT76_004841</name>
</gene>
<proteinExistence type="predicted"/>
<reference evidence="3" key="1">
    <citation type="submission" date="2024-07" db="EMBL/GenBank/DDBJ databases">
        <authorList>
            <person name="Kim Y.J."/>
            <person name="Jeong J.Y."/>
        </authorList>
    </citation>
    <scope>NUCLEOTIDE SEQUENCE</scope>
    <source>
        <strain evidence="3">GIHE-MW2</strain>
    </source>
</reference>
<dbReference type="RefSeq" id="WP_054464121.1">
    <property type="nucleotide sequence ID" value="NZ_CP159837.1"/>
</dbReference>
<feature type="region of interest" description="Disordered" evidence="1">
    <location>
        <begin position="54"/>
        <end position="95"/>
    </location>
</feature>
<feature type="transmembrane region" description="Helical" evidence="2">
    <location>
        <begin position="238"/>
        <end position="262"/>
    </location>
</feature>
<dbReference type="AlphaFoldDB" id="A0AAU8JBD1"/>